<sequence>MWDKPSPSRLHFLLESESSGHLIESKPFGIHRFDFTMMFVIRESNSTQCFTVQTFMMARYSSTLIHKEMSPILFLLLMSPVKFLRFVNTIIDEKYTEFYMKTRGFNNTMISKII</sequence>
<accession>A0ACB9GS39</accession>
<evidence type="ECO:0000313" key="1">
    <source>
        <dbReference type="EMBL" id="KAI3785846.1"/>
    </source>
</evidence>
<reference evidence="2" key="1">
    <citation type="journal article" date="2022" name="Mol. Ecol. Resour.">
        <title>The genomes of chicory, endive, great burdock and yacon provide insights into Asteraceae palaeo-polyploidization history and plant inulin production.</title>
        <authorList>
            <person name="Fan W."/>
            <person name="Wang S."/>
            <person name="Wang H."/>
            <person name="Wang A."/>
            <person name="Jiang F."/>
            <person name="Liu H."/>
            <person name="Zhao H."/>
            <person name="Xu D."/>
            <person name="Zhang Y."/>
        </authorList>
    </citation>
    <scope>NUCLEOTIDE SEQUENCE [LARGE SCALE GENOMIC DNA]</scope>
    <source>
        <strain evidence="2">cv. Yunnan</strain>
    </source>
</reference>
<dbReference type="EMBL" id="CM042031">
    <property type="protein sequence ID" value="KAI3785846.1"/>
    <property type="molecule type" value="Genomic_DNA"/>
</dbReference>
<organism evidence="1 2">
    <name type="scientific">Smallanthus sonchifolius</name>
    <dbReference type="NCBI Taxonomy" id="185202"/>
    <lineage>
        <taxon>Eukaryota</taxon>
        <taxon>Viridiplantae</taxon>
        <taxon>Streptophyta</taxon>
        <taxon>Embryophyta</taxon>
        <taxon>Tracheophyta</taxon>
        <taxon>Spermatophyta</taxon>
        <taxon>Magnoliopsida</taxon>
        <taxon>eudicotyledons</taxon>
        <taxon>Gunneridae</taxon>
        <taxon>Pentapetalae</taxon>
        <taxon>asterids</taxon>
        <taxon>campanulids</taxon>
        <taxon>Asterales</taxon>
        <taxon>Asteraceae</taxon>
        <taxon>Asteroideae</taxon>
        <taxon>Heliantheae alliance</taxon>
        <taxon>Millerieae</taxon>
        <taxon>Smallanthus</taxon>
    </lineage>
</organism>
<gene>
    <name evidence="1" type="ORF">L1987_44972</name>
</gene>
<comment type="caution">
    <text evidence="1">The sequence shown here is derived from an EMBL/GenBank/DDBJ whole genome shotgun (WGS) entry which is preliminary data.</text>
</comment>
<evidence type="ECO:0000313" key="2">
    <source>
        <dbReference type="Proteomes" id="UP001056120"/>
    </source>
</evidence>
<protein>
    <submittedName>
        <fullName evidence="1">Uncharacterized protein</fullName>
    </submittedName>
</protein>
<keyword evidence="2" id="KW-1185">Reference proteome</keyword>
<dbReference type="Proteomes" id="UP001056120">
    <property type="component" value="Linkage Group LG14"/>
</dbReference>
<reference evidence="1 2" key="2">
    <citation type="journal article" date="2022" name="Mol. Ecol. Resour.">
        <title>The genomes of chicory, endive, great burdock and yacon provide insights into Asteraceae paleo-polyploidization history and plant inulin production.</title>
        <authorList>
            <person name="Fan W."/>
            <person name="Wang S."/>
            <person name="Wang H."/>
            <person name="Wang A."/>
            <person name="Jiang F."/>
            <person name="Liu H."/>
            <person name="Zhao H."/>
            <person name="Xu D."/>
            <person name="Zhang Y."/>
        </authorList>
    </citation>
    <scope>NUCLEOTIDE SEQUENCE [LARGE SCALE GENOMIC DNA]</scope>
    <source>
        <strain evidence="2">cv. Yunnan</strain>
        <tissue evidence="1">Leaves</tissue>
    </source>
</reference>
<proteinExistence type="predicted"/>
<name>A0ACB9GS39_9ASTR</name>